<feature type="compositionally biased region" description="Low complexity" evidence="1">
    <location>
        <begin position="394"/>
        <end position="428"/>
    </location>
</feature>
<comment type="caution">
    <text evidence="3">The sequence shown here is derived from an EMBL/GenBank/DDBJ whole genome shotgun (WGS) entry which is preliminary data.</text>
</comment>
<evidence type="ECO:0000313" key="3">
    <source>
        <dbReference type="EMBL" id="CAF3777083.1"/>
    </source>
</evidence>
<organism evidence="3 4">
    <name type="scientific">Didymodactylos carnosus</name>
    <dbReference type="NCBI Taxonomy" id="1234261"/>
    <lineage>
        <taxon>Eukaryota</taxon>
        <taxon>Metazoa</taxon>
        <taxon>Spiralia</taxon>
        <taxon>Gnathifera</taxon>
        <taxon>Rotifera</taxon>
        <taxon>Eurotatoria</taxon>
        <taxon>Bdelloidea</taxon>
        <taxon>Philodinida</taxon>
        <taxon>Philodinidae</taxon>
        <taxon>Didymodactylos</taxon>
    </lineage>
</organism>
<dbReference type="EMBL" id="CAJNOK010006579">
    <property type="protein sequence ID" value="CAF1008019.1"/>
    <property type="molecule type" value="Genomic_DNA"/>
</dbReference>
<evidence type="ECO:0000313" key="4">
    <source>
        <dbReference type="Proteomes" id="UP000682733"/>
    </source>
</evidence>
<dbReference type="Proteomes" id="UP000677228">
    <property type="component" value="Unassembled WGS sequence"/>
</dbReference>
<dbReference type="Proteomes" id="UP000682733">
    <property type="component" value="Unassembled WGS sequence"/>
</dbReference>
<reference evidence="3" key="1">
    <citation type="submission" date="2021-02" db="EMBL/GenBank/DDBJ databases">
        <authorList>
            <person name="Nowell W R."/>
        </authorList>
    </citation>
    <scope>NUCLEOTIDE SEQUENCE</scope>
</reference>
<proteinExistence type="predicted"/>
<protein>
    <submittedName>
        <fullName evidence="3">Uncharacterized protein</fullName>
    </submittedName>
</protein>
<name>A0A8S2IVL4_9BILA</name>
<feature type="region of interest" description="Disordered" evidence="1">
    <location>
        <begin position="392"/>
        <end position="435"/>
    </location>
</feature>
<accession>A0A8S2IVL4</accession>
<feature type="region of interest" description="Disordered" evidence="1">
    <location>
        <begin position="66"/>
        <end position="111"/>
    </location>
</feature>
<feature type="compositionally biased region" description="Low complexity" evidence="1">
    <location>
        <begin position="78"/>
        <end position="90"/>
    </location>
</feature>
<dbReference type="AlphaFoldDB" id="A0A8S2IVL4"/>
<sequence>MYDSMAQGENGTDMYYERGKNALANRLALYQKRDHDKTQIYKRTIPLHNQHSQMLTEQYLQKYNATMKEKKHAKKQAKSNSNKTSTSVNSQDEHSNPANLSSNSSSSSSSCTTNRIQAEVKIDIPCNTAEVQQTQVTVSTTINVKTTTNNAQQQNQSIDLTSQVNHHQHYPMPSPQPPPSSFSNYTQQFSYQDSRMKSNDYFDDLFGDSSRPPPHQTSSSSFSSSISSPISCSSTTLTQQQQQHNYKQSSVMCSTTNIISNFDNNEQRLIQSPSDLLQNIDQQYTVSARKISSQHYQSPPIISNLIANTSTDNNNIIQKHQHQPQNDVNKDIFSDCVLFNGSEFDLKAYMENVDLKSGFDDLTLPLTIDTSSSSSFSFSMISDDLFQSTQLMGTSSNSNSSSTPYSLTTSCSSSPSPSFRSTTQTPPTGQSNDINKTLLTMNLRTNASNIIGRYPSSETIENIKTNLKTELLSKKEKQQLSDSNNNTDLNTNSHSIGTYNDSFSNPSKYPTQQQYISSQNTATYQQMQYDDSVRQQQMIDYQRQQYEQNRLLAAQQARAQEYANSQYEMNQYQWHSKYSNDTMMSSSYPYPIDYPAYRQSAYPVQQHMHRTNSMMYQHHLPASQQQRQYHHTHSSTCCSSQTCSPTMQDQQQAMYNQRMQRHLSLQQQNPAALSGFPVTATSTASQQPPQTQQYR</sequence>
<dbReference type="EMBL" id="CAJOBA010006589">
    <property type="protein sequence ID" value="CAF3777083.1"/>
    <property type="molecule type" value="Genomic_DNA"/>
</dbReference>
<feature type="region of interest" description="Disordered" evidence="1">
    <location>
        <begin position="162"/>
        <end position="186"/>
    </location>
</feature>
<gene>
    <name evidence="2" type="ORF">OVA965_LOCUS14897</name>
    <name evidence="3" type="ORF">TMI583_LOCUS14904</name>
</gene>
<feature type="region of interest" description="Disordered" evidence="1">
    <location>
        <begin position="198"/>
        <end position="226"/>
    </location>
</feature>
<feature type="compositionally biased region" description="Low complexity" evidence="1">
    <location>
        <begin position="101"/>
        <end position="110"/>
    </location>
</feature>
<evidence type="ECO:0000313" key="2">
    <source>
        <dbReference type="EMBL" id="CAF1008019.1"/>
    </source>
</evidence>
<evidence type="ECO:0000256" key="1">
    <source>
        <dbReference type="SAM" id="MobiDB-lite"/>
    </source>
</evidence>